<evidence type="ECO:0008006" key="3">
    <source>
        <dbReference type="Google" id="ProtNLM"/>
    </source>
</evidence>
<comment type="caution">
    <text evidence="1">The sequence shown here is derived from an EMBL/GenBank/DDBJ whole genome shotgun (WGS) entry which is preliminary data.</text>
</comment>
<keyword evidence="2" id="KW-1185">Reference proteome</keyword>
<proteinExistence type="predicted"/>
<dbReference type="SUPFAM" id="SSF47413">
    <property type="entry name" value="lambda repressor-like DNA-binding domains"/>
    <property type="match status" value="1"/>
</dbReference>
<gene>
    <name evidence="1" type="ORF">C1638_021890</name>
</gene>
<dbReference type="Proteomes" id="UP000236182">
    <property type="component" value="Unassembled WGS sequence"/>
</dbReference>
<evidence type="ECO:0000313" key="2">
    <source>
        <dbReference type="Proteomes" id="UP000236182"/>
    </source>
</evidence>
<name>A0A316WCL2_9FLAO</name>
<dbReference type="OrthoDB" id="1274533at2"/>
<dbReference type="EMBL" id="PPEI02000014">
    <property type="protein sequence ID" value="PWN59151.1"/>
    <property type="molecule type" value="Genomic_DNA"/>
</dbReference>
<accession>A0A316WCL2</accession>
<organism evidence="1 2">
    <name type="scientific">Chryseobacterium oncorhynchi</name>
    <dbReference type="NCBI Taxonomy" id="741074"/>
    <lineage>
        <taxon>Bacteria</taxon>
        <taxon>Pseudomonadati</taxon>
        <taxon>Bacteroidota</taxon>
        <taxon>Flavobacteriia</taxon>
        <taxon>Flavobacteriales</taxon>
        <taxon>Weeksellaceae</taxon>
        <taxon>Chryseobacterium group</taxon>
        <taxon>Chryseobacterium</taxon>
    </lineage>
</organism>
<dbReference type="Gene3D" id="1.10.260.40">
    <property type="entry name" value="lambda repressor-like DNA-binding domains"/>
    <property type="match status" value="1"/>
</dbReference>
<reference evidence="1" key="1">
    <citation type="submission" date="2018-04" db="EMBL/GenBank/DDBJ databases">
        <title>Draft Genome Sequences of Chryseobacterium lactis NCTC11390T isolated from milk, Chryseobacterium oncorhynchi 701B-08T from rainbow trout, and Chryseobacterium viscerum 687B-08T from diseased fish.</title>
        <authorList>
            <person name="Jeong J.-J."/>
            <person name="Lee Y.J."/>
            <person name="Pathiraja D."/>
            <person name="Park B."/>
            <person name="Choi I.-G."/>
            <person name="Kim K.D."/>
        </authorList>
    </citation>
    <scope>NUCLEOTIDE SEQUENCE [LARGE SCALE GENOMIC DNA]</scope>
    <source>
        <strain evidence="1">701B-08</strain>
    </source>
</reference>
<protein>
    <recommendedName>
        <fullName evidence="3">XRE family transcriptional regulator</fullName>
    </recommendedName>
</protein>
<sequence>MEKSEIKEIRKKIGNLIEKSRINQNYSEDNISNDVGINNKTLHKIEAGKFSPSSDLLFTIFNKLSIEVRIDNEIIKL</sequence>
<dbReference type="GO" id="GO:0003677">
    <property type="term" value="F:DNA binding"/>
    <property type="evidence" value="ECO:0007669"/>
    <property type="project" value="InterPro"/>
</dbReference>
<dbReference type="AlphaFoldDB" id="A0A316WCL2"/>
<dbReference type="RefSeq" id="WP_109624066.1">
    <property type="nucleotide sequence ID" value="NZ_PPEI02000014.1"/>
</dbReference>
<dbReference type="InterPro" id="IPR010982">
    <property type="entry name" value="Lambda_DNA-bd_dom_sf"/>
</dbReference>
<evidence type="ECO:0000313" key="1">
    <source>
        <dbReference type="EMBL" id="PWN59151.1"/>
    </source>
</evidence>